<dbReference type="Gene3D" id="3.50.30.50">
    <property type="entry name" value="Putative cyclase"/>
    <property type="match status" value="1"/>
</dbReference>
<proteinExistence type="predicted"/>
<dbReference type="GO" id="GO:0004061">
    <property type="term" value="F:arylformamidase activity"/>
    <property type="evidence" value="ECO:0007669"/>
    <property type="project" value="InterPro"/>
</dbReference>
<organism evidence="1 2">
    <name type="scientific">Clostridium thermobutyricum DSM 4928</name>
    <dbReference type="NCBI Taxonomy" id="1121339"/>
    <lineage>
        <taxon>Bacteria</taxon>
        <taxon>Bacillati</taxon>
        <taxon>Bacillota</taxon>
        <taxon>Clostridia</taxon>
        <taxon>Eubacteriales</taxon>
        <taxon>Clostridiaceae</taxon>
        <taxon>Clostridium</taxon>
    </lineage>
</organism>
<dbReference type="RefSeq" id="WP_080022984.1">
    <property type="nucleotide sequence ID" value="NZ_LTAY01000045.1"/>
</dbReference>
<dbReference type="OrthoDB" id="1118163at2"/>
<reference evidence="1 2" key="1">
    <citation type="submission" date="2016-02" db="EMBL/GenBank/DDBJ databases">
        <title>Genome sequence of Clostridium thermobutyricum DSM 4928.</title>
        <authorList>
            <person name="Poehlein A."/>
            <person name="Daniel R."/>
        </authorList>
    </citation>
    <scope>NUCLEOTIDE SEQUENCE [LARGE SCALE GENOMIC DNA]</scope>
    <source>
        <strain evidence="1 2">DSM 4928</strain>
    </source>
</reference>
<accession>A0A1V4SUI2</accession>
<dbReference type="AlphaFoldDB" id="A0A1V4SUI2"/>
<name>A0A1V4SUI2_9CLOT</name>
<dbReference type="Proteomes" id="UP000191448">
    <property type="component" value="Unassembled WGS sequence"/>
</dbReference>
<dbReference type="InterPro" id="IPR007325">
    <property type="entry name" value="KFase/CYL"/>
</dbReference>
<protein>
    <submittedName>
        <fullName evidence="1">Putative cyclase</fullName>
    </submittedName>
</protein>
<comment type="caution">
    <text evidence="1">The sequence shown here is derived from an EMBL/GenBank/DDBJ whole genome shotgun (WGS) entry which is preliminary data.</text>
</comment>
<dbReference type="SUPFAM" id="SSF102198">
    <property type="entry name" value="Putative cyclase"/>
    <property type="match status" value="1"/>
</dbReference>
<dbReference type="GO" id="GO:0019441">
    <property type="term" value="P:L-tryptophan catabolic process to kynurenine"/>
    <property type="evidence" value="ECO:0007669"/>
    <property type="project" value="InterPro"/>
</dbReference>
<dbReference type="InterPro" id="IPR037175">
    <property type="entry name" value="KFase_sf"/>
</dbReference>
<dbReference type="Pfam" id="PF04199">
    <property type="entry name" value="Cyclase"/>
    <property type="match status" value="1"/>
</dbReference>
<evidence type="ECO:0000313" key="2">
    <source>
        <dbReference type="Proteomes" id="UP000191448"/>
    </source>
</evidence>
<evidence type="ECO:0000313" key="1">
    <source>
        <dbReference type="EMBL" id="OPX47532.1"/>
    </source>
</evidence>
<dbReference type="EMBL" id="LTAY01000045">
    <property type="protein sequence ID" value="OPX47532.1"/>
    <property type="molecule type" value="Genomic_DNA"/>
</dbReference>
<sequence length="187" mass="21620">MLIDLSLEVTKKYMDLAMEFGKMEHLGHLGTHFDVMNKKFPLEYTNRDAIVFDVSSIKDRDIEISDIDITKVKENMFVAFYTGFIYEAEYGTEKYFKEPRELSKELIKELVKRGVSIIAIDCCGVRRGKEHDWADQYCADSNAFVIENLYNLEKVLNGKKSEEFKANTYPVNFTELTGLPCRVIAEV</sequence>
<gene>
    <name evidence="1" type="ORF">CLTHE_17910</name>
</gene>